<sequence length="142" mass="16386">MESKKDKIVYTAGVWDCFHIGHLNLLKEASKLGSKLIVGVSNDELVLDYKNKTPLIPFKERLEIIKSIRYVDSAIEQKSRDKLKALEIVHFNIWAIGNDWMGNQYYMDTSERFGQLGIETVWLPYTKGISSTHIKKLLTGRR</sequence>
<keyword evidence="4" id="KW-0067">ATP-binding</keyword>
<keyword evidence="2 6" id="KW-0548">Nucleotidyltransferase</keyword>
<dbReference type="GO" id="GO:0005524">
    <property type="term" value="F:ATP binding"/>
    <property type="evidence" value="ECO:0007669"/>
    <property type="project" value="UniProtKB-KW"/>
</dbReference>
<dbReference type="PANTHER" id="PTHR43793:SF1">
    <property type="entry name" value="FAD SYNTHASE"/>
    <property type="match status" value="1"/>
</dbReference>
<dbReference type="Proteomes" id="UP000183080">
    <property type="component" value="Unassembled WGS sequence"/>
</dbReference>
<dbReference type="Pfam" id="PF01467">
    <property type="entry name" value="CTP_transf_like"/>
    <property type="match status" value="1"/>
</dbReference>
<dbReference type="SUPFAM" id="SSF52374">
    <property type="entry name" value="Nucleotidylyl transferase"/>
    <property type="match status" value="1"/>
</dbReference>
<dbReference type="InterPro" id="IPR014729">
    <property type="entry name" value="Rossmann-like_a/b/a_fold"/>
</dbReference>
<evidence type="ECO:0000256" key="3">
    <source>
        <dbReference type="ARBA" id="ARBA00022741"/>
    </source>
</evidence>
<dbReference type="InterPro" id="IPR004821">
    <property type="entry name" value="Cyt_trans-like"/>
</dbReference>
<evidence type="ECO:0000256" key="4">
    <source>
        <dbReference type="ARBA" id="ARBA00022840"/>
    </source>
</evidence>
<evidence type="ECO:0000259" key="5">
    <source>
        <dbReference type="Pfam" id="PF01467"/>
    </source>
</evidence>
<evidence type="ECO:0000313" key="7">
    <source>
        <dbReference type="Proteomes" id="UP000183080"/>
    </source>
</evidence>
<dbReference type="AlphaFoldDB" id="A0A1J5TJK8"/>
<organism evidence="6 7">
    <name type="scientific">Marine Group III euryarchaeote CG-Epi1</name>
    <dbReference type="NCBI Taxonomy" id="1888995"/>
    <lineage>
        <taxon>Archaea</taxon>
        <taxon>Methanobacteriati</taxon>
        <taxon>Thermoplasmatota</taxon>
        <taxon>Thermoplasmata</taxon>
        <taxon>Candidatus Thermoprofundales</taxon>
    </lineage>
</organism>
<dbReference type="EMBL" id="MIZA01000001">
    <property type="protein sequence ID" value="OIR21153.1"/>
    <property type="molecule type" value="Genomic_DNA"/>
</dbReference>
<dbReference type="NCBIfam" id="TIGR00125">
    <property type="entry name" value="cyt_tran_rel"/>
    <property type="match status" value="1"/>
</dbReference>
<evidence type="ECO:0000256" key="2">
    <source>
        <dbReference type="ARBA" id="ARBA00022695"/>
    </source>
</evidence>
<proteinExistence type="predicted"/>
<protein>
    <submittedName>
        <fullName evidence="6">Glycerol-3-phosphate cytidylyltransferase</fullName>
    </submittedName>
</protein>
<feature type="domain" description="Cytidyltransferase-like" evidence="5">
    <location>
        <begin position="11"/>
        <end position="136"/>
    </location>
</feature>
<dbReference type="GO" id="GO:0016779">
    <property type="term" value="F:nucleotidyltransferase activity"/>
    <property type="evidence" value="ECO:0007669"/>
    <property type="project" value="UniProtKB-KW"/>
</dbReference>
<accession>A0A1J5TJK8</accession>
<comment type="caution">
    <text evidence="6">The sequence shown here is derived from an EMBL/GenBank/DDBJ whole genome shotgun (WGS) entry which is preliminary data.</text>
</comment>
<keyword evidence="1 6" id="KW-0808">Transferase</keyword>
<keyword evidence="3" id="KW-0547">Nucleotide-binding</keyword>
<dbReference type="PANTHER" id="PTHR43793">
    <property type="entry name" value="FAD SYNTHASE"/>
    <property type="match status" value="1"/>
</dbReference>
<name>A0A1J5TJK8_9ARCH</name>
<evidence type="ECO:0000256" key="1">
    <source>
        <dbReference type="ARBA" id="ARBA00022679"/>
    </source>
</evidence>
<evidence type="ECO:0000313" key="6">
    <source>
        <dbReference type="EMBL" id="OIR21153.1"/>
    </source>
</evidence>
<reference evidence="6 7" key="1">
    <citation type="submission" date="2016-08" db="EMBL/GenBank/DDBJ databases">
        <title>New Insights into Marine Group III Euryarchaeota, from dark to light.</title>
        <authorList>
            <person name="Haro-Moreno J.M."/>
            <person name="Rodriguez-Valera F."/>
            <person name="Lopez-Garcia P."/>
            <person name="Moreira D."/>
            <person name="Martin-Cuadrado A.B."/>
        </authorList>
    </citation>
    <scope>NUCLEOTIDE SEQUENCE [LARGE SCALE GENOMIC DNA]</scope>
    <source>
        <strain evidence="6">CG-Epi1</strain>
    </source>
</reference>
<gene>
    <name evidence="6" type="ORF">BD935_00010</name>
</gene>
<dbReference type="InterPro" id="IPR050385">
    <property type="entry name" value="Archaeal_FAD_synthase"/>
</dbReference>
<dbReference type="Gene3D" id="3.40.50.620">
    <property type="entry name" value="HUPs"/>
    <property type="match status" value="1"/>
</dbReference>
<dbReference type="STRING" id="1888995.BD935_00010"/>